<dbReference type="PANTHER" id="PTHR42928">
    <property type="entry name" value="TRICARBOXYLATE-BINDING PROTEIN"/>
    <property type="match status" value="1"/>
</dbReference>
<dbReference type="InterPro" id="IPR006311">
    <property type="entry name" value="TAT_signal"/>
</dbReference>
<proteinExistence type="predicted"/>
<dbReference type="InterPro" id="IPR019546">
    <property type="entry name" value="TAT_signal_bac_arc"/>
</dbReference>
<reference evidence="1" key="1">
    <citation type="journal article" date="2015" name="Nature">
        <title>Complex archaea that bridge the gap between prokaryotes and eukaryotes.</title>
        <authorList>
            <person name="Spang A."/>
            <person name="Saw J.H."/>
            <person name="Jorgensen S.L."/>
            <person name="Zaremba-Niedzwiedzka K."/>
            <person name="Martijn J."/>
            <person name="Lind A.E."/>
            <person name="van Eijk R."/>
            <person name="Schleper C."/>
            <person name="Guy L."/>
            <person name="Ettema T.J."/>
        </authorList>
    </citation>
    <scope>NUCLEOTIDE SEQUENCE</scope>
</reference>
<dbReference type="InterPro" id="IPR042100">
    <property type="entry name" value="Bug_dom1"/>
</dbReference>
<sequence>MKFTTHPSRRKFLAGTAAGAAALSLGLGRTAFAQDYPAGNMEITIPTGEGGGADRDSRAFVQVWNKYLKTNFEFGYYPGAAGQVGYEFFMQKEPNAYNLLFSNLGPEVIMLTLQNVGIDIGKDLVYIRRTSTEPMAVWVGPDSPFESLEQLVEEGKKRPVSISVSRLPHPASIGMLALGEATGAQFNLIPFGGGNPTAMAAITGEVDASALPLANPIALGDQARVLGIFANENTVPEVTGNAPTVNGALGTELPELFSSRAWAVHAAALEQYPERVELLKSTIDQTMADPAYVAAVEAAGVPRAFITPGDQETAMAEAAATRELAERYRDLLTGS</sequence>
<dbReference type="PROSITE" id="PS51318">
    <property type="entry name" value="TAT"/>
    <property type="match status" value="1"/>
</dbReference>
<gene>
    <name evidence="1" type="ORF">LCGC14_0297040</name>
</gene>
<dbReference type="PANTHER" id="PTHR42928:SF5">
    <property type="entry name" value="BLR1237 PROTEIN"/>
    <property type="match status" value="1"/>
</dbReference>
<dbReference type="Gene3D" id="3.40.190.150">
    <property type="entry name" value="Bordetella uptake gene, domain 1"/>
    <property type="match status" value="1"/>
</dbReference>
<protein>
    <submittedName>
        <fullName evidence="1">Uncharacterized protein</fullName>
    </submittedName>
</protein>
<dbReference type="InterPro" id="IPR005064">
    <property type="entry name" value="BUG"/>
</dbReference>
<dbReference type="Pfam" id="PF03401">
    <property type="entry name" value="TctC"/>
    <property type="match status" value="1"/>
</dbReference>
<comment type="caution">
    <text evidence="1">The sequence shown here is derived from an EMBL/GenBank/DDBJ whole genome shotgun (WGS) entry which is preliminary data.</text>
</comment>
<organism evidence="1">
    <name type="scientific">marine sediment metagenome</name>
    <dbReference type="NCBI Taxonomy" id="412755"/>
    <lineage>
        <taxon>unclassified sequences</taxon>
        <taxon>metagenomes</taxon>
        <taxon>ecological metagenomes</taxon>
    </lineage>
</organism>
<dbReference type="NCBIfam" id="TIGR01409">
    <property type="entry name" value="TAT_signal_seq"/>
    <property type="match status" value="1"/>
</dbReference>
<dbReference type="AlphaFoldDB" id="A0A0F9U8F7"/>
<name>A0A0F9U8F7_9ZZZZ</name>
<dbReference type="EMBL" id="LAZR01000182">
    <property type="protein sequence ID" value="KKN83642.1"/>
    <property type="molecule type" value="Genomic_DNA"/>
</dbReference>
<dbReference type="SUPFAM" id="SSF53850">
    <property type="entry name" value="Periplasmic binding protein-like II"/>
    <property type="match status" value="1"/>
</dbReference>
<evidence type="ECO:0000313" key="1">
    <source>
        <dbReference type="EMBL" id="KKN83642.1"/>
    </source>
</evidence>
<dbReference type="Gene3D" id="3.40.190.10">
    <property type="entry name" value="Periplasmic binding protein-like II"/>
    <property type="match status" value="1"/>
</dbReference>
<accession>A0A0F9U8F7</accession>